<evidence type="ECO:0000313" key="4">
    <source>
        <dbReference type="EMBL" id="MFM9649900.1"/>
    </source>
</evidence>
<evidence type="ECO:0000313" key="5">
    <source>
        <dbReference type="Proteomes" id="UP001631993"/>
    </source>
</evidence>
<gene>
    <name evidence="4" type="ORF">ACKI1S_27590</name>
</gene>
<evidence type="ECO:0000256" key="1">
    <source>
        <dbReference type="SAM" id="MobiDB-lite"/>
    </source>
</evidence>
<dbReference type="Proteomes" id="UP001631993">
    <property type="component" value="Unassembled WGS sequence"/>
</dbReference>
<keyword evidence="2" id="KW-0812">Transmembrane</keyword>
<evidence type="ECO:0000256" key="3">
    <source>
        <dbReference type="SAM" id="SignalP"/>
    </source>
</evidence>
<organism evidence="4 5">
    <name type="scientific">Streptomyces galilaeus</name>
    <dbReference type="NCBI Taxonomy" id="33899"/>
    <lineage>
        <taxon>Bacteria</taxon>
        <taxon>Bacillati</taxon>
        <taxon>Actinomycetota</taxon>
        <taxon>Actinomycetes</taxon>
        <taxon>Kitasatosporales</taxon>
        <taxon>Streptomycetaceae</taxon>
        <taxon>Streptomyces</taxon>
    </lineage>
</organism>
<keyword evidence="5" id="KW-1185">Reference proteome</keyword>
<feature type="chain" id="PRO_5045106109" description="LPXTG cell wall anchor domain-containing protein" evidence="3">
    <location>
        <begin position="28"/>
        <end position="262"/>
    </location>
</feature>
<accession>A0ABW9IN21</accession>
<feature type="region of interest" description="Disordered" evidence="1">
    <location>
        <begin position="185"/>
        <end position="212"/>
    </location>
</feature>
<reference evidence="4 5" key="1">
    <citation type="submission" date="2024-12" db="EMBL/GenBank/DDBJ databases">
        <title>Forecasting of Potato common scab and diversities of Pathogenic streptomyces spp. in china.</title>
        <authorList>
            <person name="Handique U."/>
            <person name="Wu J."/>
        </authorList>
    </citation>
    <scope>NUCLEOTIDE SEQUENCE [LARGE SCALE GENOMIC DNA]</scope>
    <source>
        <strain evidence="4 5">ZRIMU1585</strain>
    </source>
</reference>
<name>A0ABW9IN21_STRGJ</name>
<keyword evidence="3" id="KW-0732">Signal</keyword>
<protein>
    <recommendedName>
        <fullName evidence="6">LPXTG cell wall anchor domain-containing protein</fullName>
    </recommendedName>
</protein>
<dbReference type="EMBL" id="JBJVNE010000014">
    <property type="protein sequence ID" value="MFM9649900.1"/>
    <property type="molecule type" value="Genomic_DNA"/>
</dbReference>
<sequence length="262" mass="25215">MRRTARVLSVAALAGAVLAGAAPAASADPAVEVSPATAAPGSSLTVTVTCDPLGAPAPQAIDAASDAFEDGTVELTLEPGGDELTGPSYRGTARIAPAADLDVPADALGTDSAWTVDGTCPAPPGGQGGPWSATYDVPRAGGGAGPSAPSAPHAPSCAPTHPTACATPPPCPPGHTIPCPTHPTPPSCPTARATAPHGTAPHSAAPHSTGCPGAAVQHGVRAGTGGTFTDSVPALAAGALLIAGAVGAAVHRLRRRDRTAGR</sequence>
<keyword evidence="2" id="KW-1133">Transmembrane helix</keyword>
<dbReference type="RefSeq" id="WP_365266984.1">
    <property type="nucleotide sequence ID" value="NZ_JBJVMW010000010.1"/>
</dbReference>
<feature type="transmembrane region" description="Helical" evidence="2">
    <location>
        <begin position="234"/>
        <end position="253"/>
    </location>
</feature>
<feature type="signal peptide" evidence="3">
    <location>
        <begin position="1"/>
        <end position="27"/>
    </location>
</feature>
<feature type="compositionally biased region" description="Low complexity" evidence="1">
    <location>
        <begin position="146"/>
        <end position="162"/>
    </location>
</feature>
<keyword evidence="2" id="KW-0472">Membrane</keyword>
<evidence type="ECO:0008006" key="6">
    <source>
        <dbReference type="Google" id="ProtNLM"/>
    </source>
</evidence>
<feature type="region of interest" description="Disordered" evidence="1">
    <location>
        <begin position="120"/>
        <end position="162"/>
    </location>
</feature>
<comment type="caution">
    <text evidence="4">The sequence shown here is derived from an EMBL/GenBank/DDBJ whole genome shotgun (WGS) entry which is preliminary data.</text>
</comment>
<proteinExistence type="predicted"/>
<evidence type="ECO:0000256" key="2">
    <source>
        <dbReference type="SAM" id="Phobius"/>
    </source>
</evidence>